<dbReference type="Pfam" id="PF00512">
    <property type="entry name" value="HisKA"/>
    <property type="match status" value="1"/>
</dbReference>
<evidence type="ECO:0000256" key="10">
    <source>
        <dbReference type="SAM" id="SignalP"/>
    </source>
</evidence>
<keyword evidence="5" id="KW-0597">Phosphoprotein</keyword>
<evidence type="ECO:0000256" key="9">
    <source>
        <dbReference type="SAM" id="Phobius"/>
    </source>
</evidence>
<evidence type="ECO:0000256" key="7">
    <source>
        <dbReference type="ARBA" id="ARBA00022777"/>
    </source>
</evidence>
<evidence type="ECO:0000256" key="6">
    <source>
        <dbReference type="ARBA" id="ARBA00022679"/>
    </source>
</evidence>
<dbReference type="SUPFAM" id="SSF55874">
    <property type="entry name" value="ATPase domain of HSP90 chaperone/DNA topoisomerase II/histidine kinase"/>
    <property type="match status" value="1"/>
</dbReference>
<evidence type="ECO:0000313" key="13">
    <source>
        <dbReference type="Proteomes" id="UP000838672"/>
    </source>
</evidence>
<evidence type="ECO:0000313" key="12">
    <source>
        <dbReference type="EMBL" id="CAH0535434.1"/>
    </source>
</evidence>
<dbReference type="SMART" id="SM00387">
    <property type="entry name" value="HATPase_c"/>
    <property type="match status" value="1"/>
</dbReference>
<dbReference type="InterPro" id="IPR021821">
    <property type="entry name" value="VxrA_SD"/>
</dbReference>
<evidence type="ECO:0000256" key="8">
    <source>
        <dbReference type="ARBA" id="ARBA00023012"/>
    </source>
</evidence>
<dbReference type="PANTHER" id="PTHR44936:SF9">
    <property type="entry name" value="SENSOR PROTEIN CREC"/>
    <property type="match status" value="1"/>
</dbReference>
<dbReference type="EMBL" id="CAKLDI010000002">
    <property type="protein sequence ID" value="CAH0535434.1"/>
    <property type="molecule type" value="Genomic_DNA"/>
</dbReference>
<dbReference type="InterPro" id="IPR003594">
    <property type="entry name" value="HATPase_dom"/>
</dbReference>
<feature type="signal peptide" evidence="10">
    <location>
        <begin position="1"/>
        <end position="18"/>
    </location>
</feature>
<dbReference type="InterPro" id="IPR003661">
    <property type="entry name" value="HisK_dim/P_dom"/>
</dbReference>
<keyword evidence="7" id="KW-0418">Kinase</keyword>
<dbReference type="SMART" id="SM00388">
    <property type="entry name" value="HisKA"/>
    <property type="match status" value="1"/>
</dbReference>
<dbReference type="InterPro" id="IPR005467">
    <property type="entry name" value="His_kinase_dom"/>
</dbReference>
<proteinExistence type="predicted"/>
<keyword evidence="9" id="KW-0812">Transmembrane</keyword>
<accession>A0ABM8ZXF6</accession>
<keyword evidence="8" id="KW-0902">Two-component regulatory system</keyword>
<sequence>MRKIFTLMLCFIPHIAFASMPERVKLYWQDLGRTDAIAYYDLRDIQSQYPVALLDPAMIYPQTSAYPLKDLKWLYSYAQQCKGNLPIGPLVTQPLVFSRAMCNGTQLPKSWFTRAGYIHPGGGSYALRYIEKHPKQKVALDAYLHIKEKPLAQPDSLLGRLQRLDHDALNSLLSGSDSLLSGDELWLRDGNIYRIYERTQWQPKLAQYDIFLEAKRPDIFCQLQKGNVCWQEAQGYNYTNWIIAFLLVANLGLLLGWLGYRVWVKRREMQQRMVVLQILTHELRTPIASLGMTVEGFRREFDKLPDEFYDEFRRLCEDSTRLRQLAEASKDYLQSHQDGMKKEHVESINEWLTMLCEELDVPCELSEDRSAMISTYWLATCIDNLVRNAKKYGIPPATVRCWSKDNKLLIAVCDNGKLQAKDWMRINKPFVSERGLGLGLTIVESMVQRMGGKIKLQGPPTQFILEIPCE</sequence>
<dbReference type="Pfam" id="PF11884">
    <property type="entry name" value="DUF3404"/>
    <property type="match status" value="1"/>
</dbReference>
<keyword evidence="9" id="KW-1133">Transmembrane helix</keyword>
<evidence type="ECO:0000256" key="5">
    <source>
        <dbReference type="ARBA" id="ARBA00022553"/>
    </source>
</evidence>
<organism evidence="12 13">
    <name type="scientific">Vibrio stylophorae</name>
    <dbReference type="NCBI Taxonomy" id="659351"/>
    <lineage>
        <taxon>Bacteria</taxon>
        <taxon>Pseudomonadati</taxon>
        <taxon>Pseudomonadota</taxon>
        <taxon>Gammaproteobacteria</taxon>
        <taxon>Vibrionales</taxon>
        <taxon>Vibrionaceae</taxon>
        <taxon>Vibrio</taxon>
    </lineage>
</organism>
<feature type="chain" id="PRO_5047316808" description="histidine kinase" evidence="10">
    <location>
        <begin position="19"/>
        <end position="470"/>
    </location>
</feature>
<comment type="subcellular location">
    <subcellularLocation>
        <location evidence="2">Cell membrane</location>
        <topology evidence="2">Multi-pass membrane protein</topology>
    </subcellularLocation>
</comment>
<dbReference type="PANTHER" id="PTHR44936">
    <property type="entry name" value="SENSOR PROTEIN CREC"/>
    <property type="match status" value="1"/>
</dbReference>
<keyword evidence="9" id="KW-0472">Membrane</keyword>
<dbReference type="RefSeq" id="WP_237468295.1">
    <property type="nucleotide sequence ID" value="NZ_CAKLDI010000002.1"/>
</dbReference>
<evidence type="ECO:0000256" key="1">
    <source>
        <dbReference type="ARBA" id="ARBA00000085"/>
    </source>
</evidence>
<keyword evidence="10" id="KW-0732">Signal</keyword>
<reference evidence="12" key="1">
    <citation type="submission" date="2021-11" db="EMBL/GenBank/DDBJ databases">
        <authorList>
            <person name="Rodrigo-Torres L."/>
            <person name="Arahal R. D."/>
            <person name="Lucena T."/>
        </authorList>
    </citation>
    <scope>NUCLEOTIDE SEQUENCE</scope>
    <source>
        <strain evidence="12">CECT 7929</strain>
    </source>
</reference>
<feature type="domain" description="Histidine kinase" evidence="11">
    <location>
        <begin position="278"/>
        <end position="470"/>
    </location>
</feature>
<dbReference type="Gene3D" id="3.30.565.10">
    <property type="entry name" value="Histidine kinase-like ATPase, C-terminal domain"/>
    <property type="match status" value="1"/>
</dbReference>
<dbReference type="EC" id="2.7.13.3" evidence="3"/>
<dbReference type="InterPro" id="IPR050980">
    <property type="entry name" value="2C_sensor_his_kinase"/>
</dbReference>
<dbReference type="CDD" id="cd00082">
    <property type="entry name" value="HisKA"/>
    <property type="match status" value="1"/>
</dbReference>
<evidence type="ECO:0000256" key="4">
    <source>
        <dbReference type="ARBA" id="ARBA00022475"/>
    </source>
</evidence>
<dbReference type="PROSITE" id="PS50109">
    <property type="entry name" value="HIS_KIN"/>
    <property type="match status" value="1"/>
</dbReference>
<comment type="caution">
    <text evidence="12">The sequence shown here is derived from an EMBL/GenBank/DDBJ whole genome shotgun (WGS) entry which is preliminary data.</text>
</comment>
<keyword evidence="4" id="KW-1003">Cell membrane</keyword>
<dbReference type="SUPFAM" id="SSF47384">
    <property type="entry name" value="Homodimeric domain of signal transducing histidine kinase"/>
    <property type="match status" value="1"/>
</dbReference>
<evidence type="ECO:0000259" key="11">
    <source>
        <dbReference type="PROSITE" id="PS50109"/>
    </source>
</evidence>
<feature type="transmembrane region" description="Helical" evidence="9">
    <location>
        <begin position="241"/>
        <end position="263"/>
    </location>
</feature>
<keyword evidence="6" id="KW-0808">Transferase</keyword>
<dbReference type="InterPro" id="IPR036890">
    <property type="entry name" value="HATPase_C_sf"/>
</dbReference>
<dbReference type="Proteomes" id="UP000838672">
    <property type="component" value="Unassembled WGS sequence"/>
</dbReference>
<name>A0ABM8ZXF6_9VIBR</name>
<evidence type="ECO:0000256" key="3">
    <source>
        <dbReference type="ARBA" id="ARBA00012438"/>
    </source>
</evidence>
<comment type="catalytic activity">
    <reaction evidence="1">
        <text>ATP + protein L-histidine = ADP + protein N-phospho-L-histidine.</text>
        <dbReference type="EC" id="2.7.13.3"/>
    </reaction>
</comment>
<gene>
    <name evidence="12" type="ORF">VST7929_03008</name>
</gene>
<protein>
    <recommendedName>
        <fullName evidence="3">histidine kinase</fullName>
        <ecNumber evidence="3">2.7.13.3</ecNumber>
    </recommendedName>
</protein>
<dbReference type="Pfam" id="PF02518">
    <property type="entry name" value="HATPase_c"/>
    <property type="match status" value="1"/>
</dbReference>
<dbReference type="InterPro" id="IPR036097">
    <property type="entry name" value="HisK_dim/P_sf"/>
</dbReference>
<keyword evidence="13" id="KW-1185">Reference proteome</keyword>
<evidence type="ECO:0000256" key="2">
    <source>
        <dbReference type="ARBA" id="ARBA00004651"/>
    </source>
</evidence>